<keyword evidence="4" id="KW-0479">Metal-binding</keyword>
<accession>A0A1G4G8N6</accession>
<evidence type="ECO:0000313" key="8">
    <source>
        <dbReference type="Proteomes" id="UP000178485"/>
    </source>
</evidence>
<dbReference type="GO" id="GO:0006145">
    <property type="term" value="P:purine nucleobase catabolic process"/>
    <property type="evidence" value="ECO:0007669"/>
    <property type="project" value="TreeGrafter"/>
</dbReference>
<dbReference type="CDD" id="cd01318">
    <property type="entry name" value="DHOase_IIb"/>
    <property type="match status" value="1"/>
</dbReference>
<dbReference type="AlphaFoldDB" id="A0A1G4G8N6"/>
<dbReference type="PANTHER" id="PTHR43668:SF4">
    <property type="entry name" value="ALLANTOINASE"/>
    <property type="match status" value="1"/>
</dbReference>
<dbReference type="GO" id="GO:0004038">
    <property type="term" value="F:allantoinase activity"/>
    <property type="evidence" value="ECO:0007669"/>
    <property type="project" value="TreeGrafter"/>
</dbReference>
<organism evidence="7 8">
    <name type="scientific">Petrimonas mucosa</name>
    <dbReference type="NCBI Taxonomy" id="1642646"/>
    <lineage>
        <taxon>Bacteria</taxon>
        <taxon>Pseudomonadati</taxon>
        <taxon>Bacteroidota</taxon>
        <taxon>Bacteroidia</taxon>
        <taxon>Bacteroidales</taxon>
        <taxon>Dysgonomonadaceae</taxon>
        <taxon>Petrimonas</taxon>
    </lineage>
</organism>
<dbReference type="InterPro" id="IPR032466">
    <property type="entry name" value="Metal_Hydrolase"/>
</dbReference>
<evidence type="ECO:0000313" key="7">
    <source>
        <dbReference type="EMBL" id="SCM58907.1"/>
    </source>
</evidence>
<gene>
    <name evidence="7" type="primary">pyrC</name>
    <name evidence="7" type="ORF">ING2E5A_2092</name>
</gene>
<dbReference type="InterPro" id="IPR050138">
    <property type="entry name" value="DHOase/Allantoinase_Hydrolase"/>
</dbReference>
<dbReference type="Proteomes" id="UP000178485">
    <property type="component" value="Chromosome i"/>
</dbReference>
<reference evidence="7 8" key="1">
    <citation type="submission" date="2016-08" db="EMBL/GenBank/DDBJ databases">
        <authorList>
            <person name="Seilhamer J.J."/>
        </authorList>
    </citation>
    <scope>NUCLEOTIDE SEQUENCE [LARGE SCALE GENOMIC DNA]</scope>
    <source>
        <strain evidence="7">ING2-E5A</strain>
    </source>
</reference>
<dbReference type="NCBIfam" id="NF006688">
    <property type="entry name" value="PRK09236.1"/>
    <property type="match status" value="1"/>
</dbReference>
<dbReference type="RefSeq" id="WP_071138313.1">
    <property type="nucleotide sequence ID" value="NZ_DUQN01000098.1"/>
</dbReference>
<keyword evidence="8" id="KW-1185">Reference proteome</keyword>
<sequence>MILIHQALIINEGRSFTGSVLIEGERISKLFENGVPESILQQCDEIIDARGLYLIPGVIDDQVHFRDPGLTHKGDIHSESRAAVAGGVTSYMEMPNTQPQTTTIDALHEKFDLASQRSVANFSFYLGATNDNIRELIRVDKKNVCGVKVFMGASTGNMLVDNHKTLQRIFAEVDTLIATHCEKEEIIRDNMDSFRKKFGEDIPVEYHPAIRSEEACYRSSGEAVELADKYGSRLHVLHLSTAREMTLFSNSPLAGKKITAEVCVHHLWFTDADYARLGARIKWNPAVKGETDRDALRAALRSGKLDVVATDHAPHLLSEKSGGCLKAASGGPLVQHSLQAMLELASQGVFTKEFVVEKMSHAPADLFQVMERGYVREGYFADLVLVNPDKPYTVEKENILYKCGWSPFEGDTFRHTVEKTFVNGNLVYDNGSVIESAFGKALTFDR</sequence>
<dbReference type="GO" id="GO:0005737">
    <property type="term" value="C:cytoplasm"/>
    <property type="evidence" value="ECO:0007669"/>
    <property type="project" value="TreeGrafter"/>
</dbReference>
<feature type="domain" description="Amidohydrolase-related" evidence="6">
    <location>
        <begin position="53"/>
        <end position="427"/>
    </location>
</feature>
<evidence type="ECO:0000259" key="6">
    <source>
        <dbReference type="Pfam" id="PF01979"/>
    </source>
</evidence>
<dbReference type="EC" id="3.5.2.3" evidence="7"/>
<dbReference type="PROSITE" id="PS00483">
    <property type="entry name" value="DIHYDROOROTASE_2"/>
    <property type="match status" value="1"/>
</dbReference>
<protein>
    <submittedName>
        <fullName evidence="7">Dihydroorotase</fullName>
        <ecNumber evidence="7">3.5.2.3</ecNumber>
    </submittedName>
</protein>
<dbReference type="InterPro" id="IPR006680">
    <property type="entry name" value="Amidohydro-rel"/>
</dbReference>
<evidence type="ECO:0000256" key="4">
    <source>
        <dbReference type="ARBA" id="ARBA00022723"/>
    </source>
</evidence>
<dbReference type="Pfam" id="PF01979">
    <property type="entry name" value="Amidohydro_1"/>
    <property type="match status" value="1"/>
</dbReference>
<comment type="function">
    <text evidence="2">Catalyzes the reversible cyclization of carbamoyl aspartate to dihydroorotate.</text>
</comment>
<comment type="cofactor">
    <cofactor evidence="1">
        <name>Zn(2+)</name>
        <dbReference type="ChEBI" id="CHEBI:29105"/>
    </cofactor>
</comment>
<dbReference type="GO" id="GO:0004151">
    <property type="term" value="F:dihydroorotase activity"/>
    <property type="evidence" value="ECO:0007669"/>
    <property type="project" value="UniProtKB-EC"/>
</dbReference>
<evidence type="ECO:0000256" key="2">
    <source>
        <dbReference type="ARBA" id="ARBA00002368"/>
    </source>
</evidence>
<keyword evidence="5 7" id="KW-0378">Hydrolase</keyword>
<dbReference type="SUPFAM" id="SSF51556">
    <property type="entry name" value="Metallo-dependent hydrolases"/>
    <property type="match status" value="1"/>
</dbReference>
<evidence type="ECO:0000256" key="1">
    <source>
        <dbReference type="ARBA" id="ARBA00001947"/>
    </source>
</evidence>
<comment type="similarity">
    <text evidence="3">Belongs to the metallo-dependent hydrolases superfamily. DHOase family. Class I DHOase subfamily.</text>
</comment>
<dbReference type="STRING" id="1642646.ING2E5A_2092"/>
<dbReference type="PANTHER" id="PTHR43668">
    <property type="entry name" value="ALLANTOINASE"/>
    <property type="match status" value="1"/>
</dbReference>
<dbReference type="InterPro" id="IPR002195">
    <property type="entry name" value="Dihydroorotase_CS"/>
</dbReference>
<dbReference type="InterPro" id="IPR011059">
    <property type="entry name" value="Metal-dep_hydrolase_composite"/>
</dbReference>
<name>A0A1G4G8N6_9BACT</name>
<evidence type="ECO:0000256" key="5">
    <source>
        <dbReference type="ARBA" id="ARBA00022801"/>
    </source>
</evidence>
<dbReference type="Gene3D" id="3.20.20.140">
    <property type="entry name" value="Metal-dependent hydrolases"/>
    <property type="match status" value="1"/>
</dbReference>
<dbReference type="KEGG" id="pmuc:ING2E5A_2092"/>
<dbReference type="SUPFAM" id="SSF51338">
    <property type="entry name" value="Composite domain of metallo-dependent hydrolases"/>
    <property type="match status" value="1"/>
</dbReference>
<evidence type="ECO:0000256" key="3">
    <source>
        <dbReference type="ARBA" id="ARBA00010286"/>
    </source>
</evidence>
<dbReference type="Gene3D" id="2.30.40.10">
    <property type="entry name" value="Urease, subunit C, domain 1"/>
    <property type="match status" value="1"/>
</dbReference>
<proteinExistence type="inferred from homology"/>
<dbReference type="GO" id="GO:0046872">
    <property type="term" value="F:metal ion binding"/>
    <property type="evidence" value="ECO:0007669"/>
    <property type="project" value="UniProtKB-KW"/>
</dbReference>
<dbReference type="EMBL" id="LT608328">
    <property type="protein sequence ID" value="SCM58907.1"/>
    <property type="molecule type" value="Genomic_DNA"/>
</dbReference>